<dbReference type="InterPro" id="IPR014756">
    <property type="entry name" value="Ig_E-set"/>
</dbReference>
<dbReference type="Pfam" id="PF00339">
    <property type="entry name" value="Arrestin_N"/>
    <property type="match status" value="1"/>
</dbReference>
<gene>
    <name evidence="2" type="ORF">MFLAVUS_002805</name>
</gene>
<proteinExistence type="predicted"/>
<dbReference type="Proteomes" id="UP001473302">
    <property type="component" value="Unassembled WGS sequence"/>
</dbReference>
<comment type="caution">
    <text evidence="2">The sequence shown here is derived from an EMBL/GenBank/DDBJ whole genome shotgun (WGS) entry which is preliminary data.</text>
</comment>
<dbReference type="PANTHER" id="PTHR11188:SF176">
    <property type="entry name" value="ARRESTIN DOMAIN-CONTAINING PROTEIN 1"/>
    <property type="match status" value="1"/>
</dbReference>
<dbReference type="InterPro" id="IPR011021">
    <property type="entry name" value="Arrestin-like_N"/>
</dbReference>
<evidence type="ECO:0000259" key="1">
    <source>
        <dbReference type="Pfam" id="PF00339"/>
    </source>
</evidence>
<sequence>MSATEDLLQLDRPLSWQDVRDVPYLTTRRPSIVEGEDGYRYVDCSNRKYRKPPLQFSISVLRIDGNTAQTTCRPGSIFEGIVRVKLATPLAAEQLKLVFKAAESIYGTSRKRGQRLFAIKTVLWGAVTGSNNSMHWPIMETGEHQFPFMCEIPQVNYPPTFRHHLAACEFELLACLDRPGIRPFQTMPYALRYEPLVFSPIMSAPYKETIELNQGNKVLVTLPNGCYFNLLAADTDILKIQVSSAVQAISQIEASLKREVIVRHGSYNQRDTMVMSHVEQSRFGVVKNEDGSCTYYIRLPVPSEISKNNNSSILRNFSVLGMTPSLCFSKYIKMDYTLSVTAKVKYGLISTRKQLCSIPIHFGTTAYGQTLSENLLSYRDRQVTMDNSLRTKPRFIKPGVVQEQLPAYDEDLSPPEYLHCVA</sequence>
<dbReference type="EMBL" id="BAABUK010000005">
    <property type="protein sequence ID" value="GAA5809397.1"/>
    <property type="molecule type" value="Genomic_DNA"/>
</dbReference>
<keyword evidence="3" id="KW-1185">Reference proteome</keyword>
<evidence type="ECO:0000313" key="2">
    <source>
        <dbReference type="EMBL" id="GAA5809397.1"/>
    </source>
</evidence>
<organism evidence="2 3">
    <name type="scientific">Mucor flavus</name>
    <dbReference type="NCBI Taxonomy" id="439312"/>
    <lineage>
        <taxon>Eukaryota</taxon>
        <taxon>Fungi</taxon>
        <taxon>Fungi incertae sedis</taxon>
        <taxon>Mucoromycota</taxon>
        <taxon>Mucoromycotina</taxon>
        <taxon>Mucoromycetes</taxon>
        <taxon>Mucorales</taxon>
        <taxon>Mucorineae</taxon>
        <taxon>Mucoraceae</taxon>
        <taxon>Mucor</taxon>
    </lineage>
</organism>
<dbReference type="InterPro" id="IPR014752">
    <property type="entry name" value="Arrestin-like_C"/>
</dbReference>
<reference evidence="2 3" key="1">
    <citation type="submission" date="2024-04" db="EMBL/GenBank/DDBJ databases">
        <title>genome sequences of Mucor flavus KT1a and Helicostylum pulchrum KT1b strains isolated from the surface of a dry-aged beef.</title>
        <authorList>
            <person name="Toyotome T."/>
            <person name="Hosono M."/>
            <person name="Torimaru M."/>
            <person name="Fukuda K."/>
            <person name="Mikami N."/>
        </authorList>
    </citation>
    <scope>NUCLEOTIDE SEQUENCE [LARGE SCALE GENOMIC DNA]</scope>
    <source>
        <strain evidence="2 3">KT1a</strain>
    </source>
</reference>
<evidence type="ECO:0000313" key="3">
    <source>
        <dbReference type="Proteomes" id="UP001473302"/>
    </source>
</evidence>
<dbReference type="Gene3D" id="2.60.40.640">
    <property type="match status" value="1"/>
</dbReference>
<dbReference type="PANTHER" id="PTHR11188">
    <property type="entry name" value="ARRESTIN DOMAIN CONTAINING PROTEIN"/>
    <property type="match status" value="1"/>
</dbReference>
<name>A0ABP9YR98_9FUNG</name>
<feature type="domain" description="Arrestin-like N-terminal" evidence="1">
    <location>
        <begin position="102"/>
        <end position="180"/>
    </location>
</feature>
<protein>
    <recommendedName>
        <fullName evidence="1">Arrestin-like N-terminal domain-containing protein</fullName>
    </recommendedName>
</protein>
<dbReference type="InterPro" id="IPR050357">
    <property type="entry name" value="Arrestin_domain-protein"/>
</dbReference>
<dbReference type="SUPFAM" id="SSF81296">
    <property type="entry name" value="E set domains"/>
    <property type="match status" value="1"/>
</dbReference>
<accession>A0ABP9YR98</accession>